<evidence type="ECO:0000256" key="2">
    <source>
        <dbReference type="ARBA" id="ARBA00004863"/>
    </source>
</evidence>
<keyword evidence="6 9" id="KW-0812">Transmembrane</keyword>
<dbReference type="GO" id="GO:0009234">
    <property type="term" value="P:menaquinone biosynthetic process"/>
    <property type="evidence" value="ECO:0007669"/>
    <property type="project" value="UniProtKB-UniPathway"/>
</dbReference>
<dbReference type="AlphaFoldDB" id="A0A6J7NTS8"/>
<dbReference type="NCBIfam" id="NF004751">
    <property type="entry name" value="PRK06080.1-3"/>
    <property type="match status" value="1"/>
</dbReference>
<dbReference type="CDD" id="cd13962">
    <property type="entry name" value="PT_UbiA_UBIAD1"/>
    <property type="match status" value="1"/>
</dbReference>
<accession>A0A6J7NTS8</accession>
<keyword evidence="8 9" id="KW-0472">Membrane</keyword>
<dbReference type="UniPathway" id="UPA00079"/>
<name>A0A6J7NTS8_9ZZZZ</name>
<dbReference type="PANTHER" id="PTHR13929">
    <property type="entry name" value="1,4-DIHYDROXY-2-NAPHTHOATE OCTAPRENYLTRANSFERASE"/>
    <property type="match status" value="1"/>
</dbReference>
<evidence type="ECO:0000256" key="5">
    <source>
        <dbReference type="ARBA" id="ARBA00022679"/>
    </source>
</evidence>
<keyword evidence="7 9" id="KW-1133">Transmembrane helix</keyword>
<dbReference type="InterPro" id="IPR044878">
    <property type="entry name" value="UbiA_sf"/>
</dbReference>
<evidence type="ECO:0000256" key="8">
    <source>
        <dbReference type="ARBA" id="ARBA00023136"/>
    </source>
</evidence>
<comment type="pathway">
    <text evidence="2">Quinol/quinone metabolism; menaquinone biosynthesis.</text>
</comment>
<dbReference type="PIRSF" id="PIRSF005355">
    <property type="entry name" value="UBIAD1"/>
    <property type="match status" value="1"/>
</dbReference>
<reference evidence="10" key="1">
    <citation type="submission" date="2020-05" db="EMBL/GenBank/DDBJ databases">
        <authorList>
            <person name="Chiriac C."/>
            <person name="Salcher M."/>
            <person name="Ghai R."/>
            <person name="Kavagutti S V."/>
        </authorList>
    </citation>
    <scope>NUCLEOTIDE SEQUENCE</scope>
</reference>
<feature type="transmembrane region" description="Helical" evidence="9">
    <location>
        <begin position="12"/>
        <end position="29"/>
    </location>
</feature>
<evidence type="ECO:0000256" key="7">
    <source>
        <dbReference type="ARBA" id="ARBA00022989"/>
    </source>
</evidence>
<evidence type="ECO:0000313" key="10">
    <source>
        <dbReference type="EMBL" id="CAB4996098.1"/>
    </source>
</evidence>
<comment type="subcellular location">
    <subcellularLocation>
        <location evidence="1">Membrane</location>
        <topology evidence="1">Multi-pass membrane protein</topology>
    </subcellularLocation>
</comment>
<feature type="transmembrane region" description="Helical" evidence="9">
    <location>
        <begin position="133"/>
        <end position="157"/>
    </location>
</feature>
<dbReference type="GO" id="GO:0046428">
    <property type="term" value="F:1,4-dihydroxy-2-naphthoate polyprenyltransferase activity"/>
    <property type="evidence" value="ECO:0007669"/>
    <property type="project" value="InterPro"/>
</dbReference>
<dbReference type="GO" id="GO:0016020">
    <property type="term" value="C:membrane"/>
    <property type="evidence" value="ECO:0007669"/>
    <property type="project" value="UniProtKB-SubCell"/>
</dbReference>
<dbReference type="PANTHER" id="PTHR13929:SF0">
    <property type="entry name" value="UBIA PRENYLTRANSFERASE DOMAIN-CONTAINING PROTEIN 1"/>
    <property type="match status" value="1"/>
</dbReference>
<dbReference type="InterPro" id="IPR004657">
    <property type="entry name" value="MenA"/>
</dbReference>
<sequence length="285" mass="30227">MNFKTWLIGARVKTLPAAVSPVLVGTALAGMDRHWLRALLALIVSLSLQIAVNFANDYSDGVRGTDENRVGPTRLVAGGLASASAVKRAAQICFLVAAIAGGVLAAQTSYWLLVVGVIAIAAAWFYTGGSNPYGYLGFGEISVFIFFGLVATMGTYYVQSEQITLLSFIAAIPMGALSCAILMINNLRDRAQDELVGKRTLAVRIGDRAGKRLFILLILLAHLAALATLTPFAVFTLLIAPLSFDLARSVGLVTERQAFIPLLGKAGRLQLIFAVGLSAALWLST</sequence>
<evidence type="ECO:0000256" key="4">
    <source>
        <dbReference type="ARBA" id="ARBA00022475"/>
    </source>
</evidence>
<keyword evidence="4" id="KW-1003">Cell membrane</keyword>
<keyword evidence="5" id="KW-0808">Transferase</keyword>
<feature type="transmembrane region" description="Helical" evidence="9">
    <location>
        <begin position="109"/>
        <end position="126"/>
    </location>
</feature>
<organism evidence="10">
    <name type="scientific">freshwater metagenome</name>
    <dbReference type="NCBI Taxonomy" id="449393"/>
    <lineage>
        <taxon>unclassified sequences</taxon>
        <taxon>metagenomes</taxon>
        <taxon>ecological metagenomes</taxon>
    </lineage>
</organism>
<dbReference type="HAMAP" id="MF_01937">
    <property type="entry name" value="MenA_1"/>
    <property type="match status" value="1"/>
</dbReference>
<protein>
    <submittedName>
        <fullName evidence="10">Unannotated protein</fullName>
    </submittedName>
</protein>
<evidence type="ECO:0000256" key="9">
    <source>
        <dbReference type="SAM" id="Phobius"/>
    </source>
</evidence>
<feature type="transmembrane region" description="Helical" evidence="9">
    <location>
        <begin position="213"/>
        <end position="239"/>
    </location>
</feature>
<dbReference type="Gene3D" id="1.10.357.140">
    <property type="entry name" value="UbiA prenyltransferase"/>
    <property type="match status" value="1"/>
</dbReference>
<keyword evidence="3" id="KW-0474">Menaquinone biosynthesis</keyword>
<dbReference type="EMBL" id="CAFBPB010000008">
    <property type="protein sequence ID" value="CAB4996098.1"/>
    <property type="molecule type" value="Genomic_DNA"/>
</dbReference>
<feature type="transmembrane region" description="Helical" evidence="9">
    <location>
        <begin position="35"/>
        <end position="55"/>
    </location>
</feature>
<gene>
    <name evidence="10" type="ORF">UFOPK4049_00137</name>
</gene>
<dbReference type="GO" id="GO:0042371">
    <property type="term" value="P:vitamin K biosynthetic process"/>
    <property type="evidence" value="ECO:0007669"/>
    <property type="project" value="TreeGrafter"/>
</dbReference>
<dbReference type="NCBIfam" id="TIGR00751">
    <property type="entry name" value="menA"/>
    <property type="match status" value="1"/>
</dbReference>
<proteinExistence type="inferred from homology"/>
<feature type="transmembrane region" description="Helical" evidence="9">
    <location>
        <begin position="163"/>
        <end position="184"/>
    </location>
</feature>
<feature type="transmembrane region" description="Helical" evidence="9">
    <location>
        <begin position="75"/>
        <end position="103"/>
    </location>
</feature>
<evidence type="ECO:0000256" key="1">
    <source>
        <dbReference type="ARBA" id="ARBA00004141"/>
    </source>
</evidence>
<dbReference type="InterPro" id="IPR026046">
    <property type="entry name" value="UBIAD1"/>
</dbReference>
<dbReference type="Pfam" id="PF01040">
    <property type="entry name" value="UbiA"/>
    <property type="match status" value="1"/>
</dbReference>
<evidence type="ECO:0000256" key="3">
    <source>
        <dbReference type="ARBA" id="ARBA00022428"/>
    </source>
</evidence>
<evidence type="ECO:0000256" key="6">
    <source>
        <dbReference type="ARBA" id="ARBA00022692"/>
    </source>
</evidence>
<feature type="transmembrane region" description="Helical" evidence="9">
    <location>
        <begin position="259"/>
        <end position="283"/>
    </location>
</feature>
<dbReference type="InterPro" id="IPR000537">
    <property type="entry name" value="UbiA_prenyltransferase"/>
</dbReference>